<evidence type="ECO:0000256" key="14">
    <source>
        <dbReference type="SAM" id="Phobius"/>
    </source>
</evidence>
<keyword evidence="9 12" id="KW-0408">Iron</keyword>
<dbReference type="InterPro" id="IPR036396">
    <property type="entry name" value="Cyt_P450_sf"/>
</dbReference>
<evidence type="ECO:0000256" key="10">
    <source>
        <dbReference type="ARBA" id="ARBA00023098"/>
    </source>
</evidence>
<dbReference type="InterPro" id="IPR002403">
    <property type="entry name" value="Cyt_P450_E_grp-IV"/>
</dbReference>
<dbReference type="Pfam" id="PF00067">
    <property type="entry name" value="p450"/>
    <property type="match status" value="1"/>
</dbReference>
<dbReference type="Proteomes" id="UP000076798">
    <property type="component" value="Unassembled WGS sequence"/>
</dbReference>
<keyword evidence="14" id="KW-0812">Transmembrane</keyword>
<reference evidence="15 16" key="1">
    <citation type="journal article" date="2016" name="Mol. Biol. Evol.">
        <title>Comparative Genomics of Early-Diverging Mushroom-Forming Fungi Provides Insights into the Origins of Lignocellulose Decay Capabilities.</title>
        <authorList>
            <person name="Nagy L.G."/>
            <person name="Riley R."/>
            <person name="Tritt A."/>
            <person name="Adam C."/>
            <person name="Daum C."/>
            <person name="Floudas D."/>
            <person name="Sun H."/>
            <person name="Yadav J.S."/>
            <person name="Pangilinan J."/>
            <person name="Larsson K.H."/>
            <person name="Matsuura K."/>
            <person name="Barry K."/>
            <person name="Labutti K."/>
            <person name="Kuo R."/>
            <person name="Ohm R.A."/>
            <person name="Bhattacharya S.S."/>
            <person name="Shirouzu T."/>
            <person name="Yoshinaga Y."/>
            <person name="Martin F.M."/>
            <person name="Grigoriev I.V."/>
            <person name="Hibbett D.S."/>
        </authorList>
    </citation>
    <scope>NUCLEOTIDE SEQUENCE [LARGE SCALE GENOMIC DNA]</scope>
    <source>
        <strain evidence="15 16">HHB10207 ss-3</strain>
    </source>
</reference>
<feature type="binding site" evidence="13">
    <location>
        <position position="304"/>
    </location>
    <ligand>
        <name>substrate</name>
    </ligand>
</feature>
<keyword evidence="10" id="KW-0443">Lipid metabolism</keyword>
<comment type="cofactor">
    <cofactor evidence="1 12">
        <name>heme</name>
        <dbReference type="ChEBI" id="CHEBI:30413"/>
    </cofactor>
</comment>
<keyword evidence="8" id="KW-0560">Oxidoreductase</keyword>
<dbReference type="SUPFAM" id="SSF48264">
    <property type="entry name" value="Cytochrome P450"/>
    <property type="match status" value="1"/>
</dbReference>
<keyword evidence="16" id="KW-1185">Reference proteome</keyword>
<keyword evidence="5 12" id="KW-0349">Heme</keyword>
<dbReference type="PIRSF" id="PIRSF000047">
    <property type="entry name" value="Cytochrome_CYPVIIA1"/>
    <property type="match status" value="1"/>
</dbReference>
<dbReference type="InterPro" id="IPR050529">
    <property type="entry name" value="CYP450_sterol_14alpha_dmase"/>
</dbReference>
<evidence type="ECO:0000256" key="11">
    <source>
        <dbReference type="ARBA" id="ARBA00023136"/>
    </source>
</evidence>
<gene>
    <name evidence="15" type="ORF">SISSUDRAFT_1045571</name>
</gene>
<evidence type="ECO:0000313" key="15">
    <source>
        <dbReference type="EMBL" id="KZT39411.1"/>
    </source>
</evidence>
<evidence type="ECO:0000256" key="3">
    <source>
        <dbReference type="ARBA" id="ARBA00004860"/>
    </source>
</evidence>
<dbReference type="GO" id="GO:0005789">
    <property type="term" value="C:endoplasmic reticulum membrane"/>
    <property type="evidence" value="ECO:0007669"/>
    <property type="project" value="UniProtKB-SubCell"/>
</dbReference>
<dbReference type="PANTHER" id="PTHR24304">
    <property type="entry name" value="CYTOCHROME P450 FAMILY 7"/>
    <property type="match status" value="1"/>
</dbReference>
<comment type="pathway">
    <text evidence="3">Lipid metabolism; bile acid biosynthesis.</text>
</comment>
<evidence type="ECO:0000256" key="7">
    <source>
        <dbReference type="ARBA" id="ARBA00022824"/>
    </source>
</evidence>
<dbReference type="EMBL" id="KV428046">
    <property type="protein sequence ID" value="KZT39411.1"/>
    <property type="molecule type" value="Genomic_DNA"/>
</dbReference>
<dbReference type="PANTHER" id="PTHR24304:SF4">
    <property type="entry name" value="CYTOCHROME P450"/>
    <property type="match status" value="1"/>
</dbReference>
<dbReference type="GO" id="GO:0016705">
    <property type="term" value="F:oxidoreductase activity, acting on paired donors, with incorporation or reduction of molecular oxygen"/>
    <property type="evidence" value="ECO:0007669"/>
    <property type="project" value="InterPro"/>
</dbReference>
<evidence type="ECO:0000256" key="13">
    <source>
        <dbReference type="PIRSR" id="PIRSR000047-2"/>
    </source>
</evidence>
<comment type="similarity">
    <text evidence="4">Belongs to the cytochrome P450 family.</text>
</comment>
<feature type="binding site" description="axial binding residue" evidence="12">
    <location>
        <position position="455"/>
    </location>
    <ligand>
        <name>heme</name>
        <dbReference type="ChEBI" id="CHEBI:30413"/>
    </ligand>
    <ligandPart>
        <name>Fe</name>
        <dbReference type="ChEBI" id="CHEBI:18248"/>
    </ligandPart>
</feature>
<keyword evidence="6 12" id="KW-0479">Metal-binding</keyword>
<feature type="transmembrane region" description="Helical" evidence="14">
    <location>
        <begin position="20"/>
        <end position="39"/>
    </location>
</feature>
<keyword evidence="11 14" id="KW-0472">Membrane</keyword>
<evidence type="ECO:0000313" key="16">
    <source>
        <dbReference type="Proteomes" id="UP000076798"/>
    </source>
</evidence>
<evidence type="ECO:0000256" key="4">
    <source>
        <dbReference type="ARBA" id="ARBA00010617"/>
    </source>
</evidence>
<dbReference type="GO" id="GO:0020037">
    <property type="term" value="F:heme binding"/>
    <property type="evidence" value="ECO:0007669"/>
    <property type="project" value="InterPro"/>
</dbReference>
<keyword evidence="7" id="KW-0256">Endoplasmic reticulum</keyword>
<dbReference type="OrthoDB" id="3366823at2759"/>
<evidence type="ECO:0000256" key="8">
    <source>
        <dbReference type="ARBA" id="ARBA00023002"/>
    </source>
</evidence>
<evidence type="ECO:0000256" key="6">
    <source>
        <dbReference type="ARBA" id="ARBA00022723"/>
    </source>
</evidence>
<feature type="binding site" evidence="13">
    <location>
        <position position="129"/>
    </location>
    <ligand>
        <name>substrate</name>
    </ligand>
</feature>
<dbReference type="GO" id="GO:0006629">
    <property type="term" value="P:lipid metabolic process"/>
    <property type="evidence" value="ECO:0007669"/>
    <property type="project" value="UniProtKB-KW"/>
</dbReference>
<dbReference type="GO" id="GO:0005506">
    <property type="term" value="F:iron ion binding"/>
    <property type="evidence" value="ECO:0007669"/>
    <property type="project" value="InterPro"/>
</dbReference>
<dbReference type="InterPro" id="IPR024204">
    <property type="entry name" value="Cyt_P450_CYP7A1-type"/>
</dbReference>
<evidence type="ECO:0000256" key="2">
    <source>
        <dbReference type="ARBA" id="ARBA00004586"/>
    </source>
</evidence>
<dbReference type="GO" id="GO:0008395">
    <property type="term" value="F:steroid hydroxylase activity"/>
    <property type="evidence" value="ECO:0007669"/>
    <property type="project" value="TreeGrafter"/>
</dbReference>
<dbReference type="STRING" id="1314776.A0A166EBK7"/>
<organism evidence="15 16">
    <name type="scientific">Sistotremastrum suecicum HHB10207 ss-3</name>
    <dbReference type="NCBI Taxonomy" id="1314776"/>
    <lineage>
        <taxon>Eukaryota</taxon>
        <taxon>Fungi</taxon>
        <taxon>Dikarya</taxon>
        <taxon>Basidiomycota</taxon>
        <taxon>Agaricomycotina</taxon>
        <taxon>Agaricomycetes</taxon>
        <taxon>Sistotremastrales</taxon>
        <taxon>Sistotremastraceae</taxon>
        <taxon>Sistotremastrum</taxon>
    </lineage>
</organism>
<dbReference type="InterPro" id="IPR001128">
    <property type="entry name" value="Cyt_P450"/>
</dbReference>
<proteinExistence type="inferred from homology"/>
<evidence type="ECO:0000256" key="1">
    <source>
        <dbReference type="ARBA" id="ARBA00001971"/>
    </source>
</evidence>
<sequence length="526" mass="58538">MNTSSPSPMSTLSMTAPESSSWVIVISAISSSLFLWYLIATSIPSLKPALQRPPLVKGFIPWLGCALSFSQNPIAFTQRLTRRLGPVVTMFTAGRKITLICHRDLIHSMLRNTSKALIADTVHFELLSKAFNIHTHDRVGTRDLIYKHLYPHVDRYLSKGNFETSGAETSAILAKELFKLQASLSETRPLYLGQIIEDVLFPAATLSLYGSAYPAHESVHDFHIFDEGVPLLVSGIPLISRTPAKARERLVAHMCTWIRKLDTPEDAGISEVMGGCIRLIRAHQMTEDTTARLLLAFLFAANTNSLRNTFWCLSHLLQDAEALRRVKKEVDALVDGRFKGDISAMTPSALEEAGGMPVLESAIFETLRMYSTPVSARRAEEDFVLSSRNAPSFTIRKGEDLLANNYSIHYNEGYFQDPHRFQLDRFLSSEGESDEGETKLSKGALLVFGGGHNICKGRFVAIYQLKIFITSFLYTFDVEPVGVGLPGRKLSSEMRIPSRDFTGIGTARPTEDIQIHLRPRQKVSSS</sequence>
<accession>A0A166EBK7</accession>
<evidence type="ECO:0000256" key="12">
    <source>
        <dbReference type="PIRSR" id="PIRSR000047-1"/>
    </source>
</evidence>
<comment type="subcellular location">
    <subcellularLocation>
        <location evidence="2">Endoplasmic reticulum membrane</location>
    </subcellularLocation>
</comment>
<dbReference type="Gene3D" id="1.10.630.10">
    <property type="entry name" value="Cytochrome P450"/>
    <property type="match status" value="1"/>
</dbReference>
<protein>
    <submittedName>
        <fullName evidence="15">Cytochrome P450</fullName>
    </submittedName>
</protein>
<name>A0A166EBK7_9AGAM</name>
<dbReference type="AlphaFoldDB" id="A0A166EBK7"/>
<evidence type="ECO:0000256" key="9">
    <source>
        <dbReference type="ARBA" id="ARBA00023004"/>
    </source>
</evidence>
<keyword evidence="14" id="KW-1133">Transmembrane helix</keyword>
<dbReference type="PRINTS" id="PR00465">
    <property type="entry name" value="EP450IV"/>
</dbReference>
<evidence type="ECO:0000256" key="5">
    <source>
        <dbReference type="ARBA" id="ARBA00022617"/>
    </source>
</evidence>